<name>A0A4Y7L564_PAPSO</name>
<proteinExistence type="predicted"/>
<reference evidence="1 2" key="1">
    <citation type="journal article" date="2018" name="Science">
        <title>The opium poppy genome and morphinan production.</title>
        <authorList>
            <person name="Guo L."/>
            <person name="Winzer T."/>
            <person name="Yang X."/>
            <person name="Li Y."/>
            <person name="Ning Z."/>
            <person name="He Z."/>
            <person name="Teodor R."/>
            <person name="Lu Y."/>
            <person name="Bowser T.A."/>
            <person name="Graham I.A."/>
            <person name="Ye K."/>
        </authorList>
    </citation>
    <scope>NUCLEOTIDE SEQUENCE [LARGE SCALE GENOMIC DNA]</scope>
    <source>
        <strain evidence="2">cv. HN1</strain>
        <tissue evidence="1">Leaves</tissue>
    </source>
</reference>
<evidence type="ECO:0000313" key="2">
    <source>
        <dbReference type="Proteomes" id="UP000316621"/>
    </source>
</evidence>
<dbReference type="EMBL" id="CM010723">
    <property type="protein sequence ID" value="RZC79409.1"/>
    <property type="molecule type" value="Genomic_DNA"/>
</dbReference>
<keyword evidence="2" id="KW-1185">Reference proteome</keyword>
<gene>
    <name evidence="1" type="ORF">C5167_003599</name>
</gene>
<accession>A0A4Y7L564</accession>
<dbReference type="AlphaFoldDB" id="A0A4Y7L564"/>
<sequence>MEVCSKEGHGALEGGVTEFGSVLTWIVFASFNIQGGDCWGIKRVGIHTVGVTAVFDHGSTHN</sequence>
<organism evidence="1 2">
    <name type="scientific">Papaver somniferum</name>
    <name type="common">Opium poppy</name>
    <dbReference type="NCBI Taxonomy" id="3469"/>
    <lineage>
        <taxon>Eukaryota</taxon>
        <taxon>Viridiplantae</taxon>
        <taxon>Streptophyta</taxon>
        <taxon>Embryophyta</taxon>
        <taxon>Tracheophyta</taxon>
        <taxon>Spermatophyta</taxon>
        <taxon>Magnoliopsida</taxon>
        <taxon>Ranunculales</taxon>
        <taxon>Papaveraceae</taxon>
        <taxon>Papaveroideae</taxon>
        <taxon>Papaver</taxon>
    </lineage>
</organism>
<evidence type="ECO:0000313" key="1">
    <source>
        <dbReference type="EMBL" id="RZC79409.1"/>
    </source>
</evidence>
<protein>
    <submittedName>
        <fullName evidence="1">Uncharacterized protein</fullName>
    </submittedName>
</protein>
<dbReference type="Gramene" id="RZC79409">
    <property type="protein sequence ID" value="RZC79409"/>
    <property type="gene ID" value="C5167_003599"/>
</dbReference>
<dbReference type="Proteomes" id="UP000316621">
    <property type="component" value="Chromosome 9"/>
</dbReference>